<dbReference type="PROSITE" id="PS50923">
    <property type="entry name" value="SUSHI"/>
    <property type="match status" value="2"/>
</dbReference>
<reference evidence="7" key="3">
    <citation type="submission" date="2025-09" db="UniProtKB">
        <authorList>
            <consortium name="Ensembl"/>
        </authorList>
    </citation>
    <scope>IDENTIFICATION</scope>
</reference>
<reference evidence="7" key="2">
    <citation type="submission" date="2025-08" db="UniProtKB">
        <authorList>
            <consortium name="Ensembl"/>
        </authorList>
    </citation>
    <scope>IDENTIFICATION</scope>
</reference>
<dbReference type="SUPFAM" id="SSF57535">
    <property type="entry name" value="Complement control module/SCR domain"/>
    <property type="match status" value="2"/>
</dbReference>
<dbReference type="FunFam" id="2.10.70.10:FF:000014">
    <property type="entry name" value="Membrane cofactor protein"/>
    <property type="match status" value="2"/>
</dbReference>
<dbReference type="Pfam" id="PF00084">
    <property type="entry name" value="Sushi"/>
    <property type="match status" value="2"/>
</dbReference>
<sequence length="159" mass="17369">MFFYASLDIVCHPPQVPNGNILSGFGPMYNFNDSVLFSCKKGYILNGSNLIHCGVDDEWHPSPPTCELITCLKPKVENGKLSVDKEKYVASENVTVQCNSGFSLVGPQSITCSENTTWHPTVPTCHWVNCTHVCPCMSLSNLKNYASPKALIPASTGEI</sequence>
<dbReference type="CDD" id="cd00033">
    <property type="entry name" value="CCP"/>
    <property type="match status" value="2"/>
</dbReference>
<dbReference type="InterPro" id="IPR000436">
    <property type="entry name" value="Sushi_SCR_CCP_dom"/>
</dbReference>
<feature type="domain" description="Sushi" evidence="6">
    <location>
        <begin position="9"/>
        <end position="68"/>
    </location>
</feature>
<dbReference type="GeneTree" id="ENSGT00940000154640"/>
<feature type="disulfide bond" evidence="5">
    <location>
        <begin position="98"/>
        <end position="125"/>
    </location>
</feature>
<dbReference type="Proteomes" id="UP000694520">
    <property type="component" value="Chromosome 14"/>
</dbReference>
<feature type="domain" description="Sushi" evidence="6">
    <location>
        <begin position="69"/>
        <end position="127"/>
    </location>
</feature>
<evidence type="ECO:0000256" key="1">
    <source>
        <dbReference type="ARBA" id="ARBA00022659"/>
    </source>
</evidence>
<dbReference type="PANTHER" id="PTHR45656">
    <property type="entry name" value="PROTEIN CBR-CLEC-78"/>
    <property type="match status" value="1"/>
</dbReference>
<evidence type="ECO:0000256" key="2">
    <source>
        <dbReference type="ARBA" id="ARBA00022729"/>
    </source>
</evidence>
<organism evidence="7 8">
    <name type="scientific">Bos mutus grunniens</name>
    <name type="common">Wild yak</name>
    <name type="synonym">Bos grunniens</name>
    <dbReference type="NCBI Taxonomy" id="30521"/>
    <lineage>
        <taxon>Eukaryota</taxon>
        <taxon>Metazoa</taxon>
        <taxon>Chordata</taxon>
        <taxon>Craniata</taxon>
        <taxon>Vertebrata</taxon>
        <taxon>Euteleostomi</taxon>
        <taxon>Mammalia</taxon>
        <taxon>Eutheria</taxon>
        <taxon>Laurasiatheria</taxon>
        <taxon>Artiodactyla</taxon>
        <taxon>Ruminantia</taxon>
        <taxon>Pecora</taxon>
        <taxon>Bovidae</taxon>
        <taxon>Bovinae</taxon>
        <taxon>Bos</taxon>
    </lineage>
</organism>
<keyword evidence="1 5" id="KW-0768">Sushi</keyword>
<proteinExistence type="predicted"/>
<protein>
    <recommendedName>
        <fullName evidence="6">Sushi domain-containing protein</fullName>
    </recommendedName>
</protein>
<comment type="caution">
    <text evidence="5">Lacks conserved residue(s) required for the propagation of feature annotation.</text>
</comment>
<keyword evidence="8" id="KW-1185">Reference proteome</keyword>
<evidence type="ECO:0000259" key="6">
    <source>
        <dbReference type="PROSITE" id="PS50923"/>
    </source>
</evidence>
<evidence type="ECO:0000256" key="4">
    <source>
        <dbReference type="ARBA" id="ARBA00023157"/>
    </source>
</evidence>
<dbReference type="Ensembl" id="ENSBGRT00000034837.1">
    <property type="protein sequence ID" value="ENSBGRP00000030098.1"/>
    <property type="gene ID" value="ENSBGRG00000019011.1"/>
</dbReference>
<dbReference type="SMART" id="SM00032">
    <property type="entry name" value="CCP"/>
    <property type="match status" value="2"/>
</dbReference>
<dbReference type="Gene3D" id="2.10.70.10">
    <property type="entry name" value="Complement Module, domain 1"/>
    <property type="match status" value="2"/>
</dbReference>
<accession>A0A8B9Y4F8</accession>
<keyword evidence="2" id="KW-0732">Signal</keyword>
<dbReference type="AlphaFoldDB" id="A0A8B9Y4F8"/>
<evidence type="ECO:0000313" key="7">
    <source>
        <dbReference type="Ensembl" id="ENSBGRP00000030098.1"/>
    </source>
</evidence>
<dbReference type="InterPro" id="IPR051277">
    <property type="entry name" value="SEZ6_CSMD_C4BPB_Regulators"/>
</dbReference>
<keyword evidence="3" id="KW-0677">Repeat</keyword>
<reference evidence="7" key="1">
    <citation type="submission" date="2019-05" db="EMBL/GenBank/DDBJ databases">
        <authorList>
            <person name="Zhang S."/>
            <person name="Liu J."/>
        </authorList>
    </citation>
    <scope>NUCLEOTIDE SEQUENCE [LARGE SCALE GENOMIC DNA]</scope>
</reference>
<evidence type="ECO:0000256" key="5">
    <source>
        <dbReference type="PROSITE-ProRule" id="PRU00302"/>
    </source>
</evidence>
<dbReference type="PANTHER" id="PTHR45656:SF4">
    <property type="entry name" value="PROTEIN CBR-CLEC-78"/>
    <property type="match status" value="1"/>
</dbReference>
<keyword evidence="4 5" id="KW-1015">Disulfide bond</keyword>
<dbReference type="InterPro" id="IPR035976">
    <property type="entry name" value="Sushi/SCR/CCP_sf"/>
</dbReference>
<name>A0A8B9Y4F8_BOSMU</name>
<feature type="disulfide bond" evidence="5">
    <location>
        <begin position="39"/>
        <end position="66"/>
    </location>
</feature>
<evidence type="ECO:0000313" key="8">
    <source>
        <dbReference type="Proteomes" id="UP000694520"/>
    </source>
</evidence>
<evidence type="ECO:0000256" key="3">
    <source>
        <dbReference type="ARBA" id="ARBA00022737"/>
    </source>
</evidence>